<sequence>MARKPKIYGGSTKGDGSKKKRRVSGKDNLGKLMRAHRDLEDLLYGYSSRADFVYDDMDFSIEEFSDMTGADLEELLEDIDEIVRKR</sequence>
<dbReference type="RefSeq" id="WP_207862322.1">
    <property type="nucleotide sequence ID" value="NZ_JAFREP010000034.1"/>
</dbReference>
<dbReference type="AlphaFoldDB" id="A0A8J7U6W1"/>
<name>A0A8J7U6W1_9BACT</name>
<dbReference type="Proteomes" id="UP000664417">
    <property type="component" value="Unassembled WGS sequence"/>
</dbReference>
<accession>A0A8J7U6W1</accession>
<protein>
    <submittedName>
        <fullName evidence="2">Uncharacterized protein</fullName>
    </submittedName>
</protein>
<evidence type="ECO:0000256" key="1">
    <source>
        <dbReference type="SAM" id="MobiDB-lite"/>
    </source>
</evidence>
<dbReference type="EMBL" id="JAFREP010000034">
    <property type="protein sequence ID" value="MBO1322349.1"/>
    <property type="molecule type" value="Genomic_DNA"/>
</dbReference>
<comment type="caution">
    <text evidence="2">The sequence shown here is derived from an EMBL/GenBank/DDBJ whole genome shotgun (WGS) entry which is preliminary data.</text>
</comment>
<keyword evidence="3" id="KW-1185">Reference proteome</keyword>
<proteinExistence type="predicted"/>
<organism evidence="2 3">
    <name type="scientific">Acanthopleuribacter pedis</name>
    <dbReference type="NCBI Taxonomy" id="442870"/>
    <lineage>
        <taxon>Bacteria</taxon>
        <taxon>Pseudomonadati</taxon>
        <taxon>Acidobacteriota</taxon>
        <taxon>Holophagae</taxon>
        <taxon>Acanthopleuribacterales</taxon>
        <taxon>Acanthopleuribacteraceae</taxon>
        <taxon>Acanthopleuribacter</taxon>
    </lineage>
</organism>
<gene>
    <name evidence="2" type="ORF">J3U88_28005</name>
</gene>
<feature type="region of interest" description="Disordered" evidence="1">
    <location>
        <begin position="1"/>
        <end position="24"/>
    </location>
</feature>
<evidence type="ECO:0000313" key="3">
    <source>
        <dbReference type="Proteomes" id="UP000664417"/>
    </source>
</evidence>
<evidence type="ECO:0000313" key="2">
    <source>
        <dbReference type="EMBL" id="MBO1322349.1"/>
    </source>
</evidence>
<reference evidence="2" key="1">
    <citation type="submission" date="2021-03" db="EMBL/GenBank/DDBJ databases">
        <authorList>
            <person name="Wang G."/>
        </authorList>
    </citation>
    <scope>NUCLEOTIDE SEQUENCE</scope>
    <source>
        <strain evidence="2">KCTC 12899</strain>
    </source>
</reference>